<sequence length="416" mass="45077">MSSGSLLIYAPVPLYRDGNGGFLLEDQACNGMRLWAENFDRVIAIMPVEEGPAPGRWVPLDTIGPALARIDFVPLPAAWGLRSFLRALPAARRAIRAAIAKADRMGFAIGGLVGDWGAVAAFEARAMRRPFYVWTDRVESAVTRFAARSAPRFKTRLKAAVTWAPMAMLERAVVRRADLGLFHGQETFNHYAPYCRNPQIVHDIHLKRADHLPVAEVATKQSGTAEGPLRLMYLGRADAMKGGLDWVEVVAQAIAAGADVDAEWFGAGEDLERMRARVAELGLQDRICLPGQVTDRAAVRAALARAQVFLFCHQTPESPRCLIEALAACTPLLGYGDAFAEELVSRAGGGILVPRGDVAALAAQVVALAADRARVADLIGRAARDREGFDDEAVFRHRSEVIKTHLPGPGSFVQQA</sequence>
<name>A0ABU8BUN5_9RHOB</name>
<comment type="caution">
    <text evidence="4">The sequence shown here is derived from an EMBL/GenBank/DDBJ whole genome shotgun (WGS) entry which is preliminary data.</text>
</comment>
<dbReference type="PANTHER" id="PTHR12526:SF510">
    <property type="entry name" value="D-INOSITOL 3-PHOSPHATE GLYCOSYLTRANSFERASE"/>
    <property type="match status" value="1"/>
</dbReference>
<protein>
    <submittedName>
        <fullName evidence="4">Glycosyltransferase</fullName>
    </submittedName>
</protein>
<feature type="domain" description="Glycosyl transferase family 1" evidence="3">
    <location>
        <begin position="220"/>
        <end position="381"/>
    </location>
</feature>
<dbReference type="EMBL" id="JBALHR010000004">
    <property type="protein sequence ID" value="MEH7828410.1"/>
    <property type="molecule type" value="Genomic_DNA"/>
</dbReference>
<accession>A0ABU8BUN5</accession>
<keyword evidence="5" id="KW-1185">Reference proteome</keyword>
<keyword evidence="1" id="KW-0328">Glycosyltransferase</keyword>
<evidence type="ECO:0000256" key="1">
    <source>
        <dbReference type="ARBA" id="ARBA00022676"/>
    </source>
</evidence>
<dbReference type="InterPro" id="IPR001296">
    <property type="entry name" value="Glyco_trans_1"/>
</dbReference>
<evidence type="ECO:0000313" key="5">
    <source>
        <dbReference type="Proteomes" id="UP001431963"/>
    </source>
</evidence>
<gene>
    <name evidence="4" type="ORF">V6590_09610</name>
</gene>
<keyword evidence="2" id="KW-0808">Transferase</keyword>
<dbReference type="PANTHER" id="PTHR12526">
    <property type="entry name" value="GLYCOSYLTRANSFERASE"/>
    <property type="match status" value="1"/>
</dbReference>
<dbReference type="SUPFAM" id="SSF53756">
    <property type="entry name" value="UDP-Glycosyltransferase/glycogen phosphorylase"/>
    <property type="match status" value="1"/>
</dbReference>
<dbReference type="CDD" id="cd01635">
    <property type="entry name" value="Glycosyltransferase_GTB-type"/>
    <property type="match status" value="1"/>
</dbReference>
<reference evidence="4" key="1">
    <citation type="submission" date="2024-02" db="EMBL/GenBank/DDBJ databases">
        <title>Genome sequences of strain Gemmobacter sp. JM10B15.</title>
        <authorList>
            <person name="Zhang M."/>
        </authorList>
    </citation>
    <scope>NUCLEOTIDE SEQUENCE</scope>
    <source>
        <strain evidence="4">JM10B15</strain>
    </source>
</reference>
<evidence type="ECO:0000256" key="2">
    <source>
        <dbReference type="ARBA" id="ARBA00022679"/>
    </source>
</evidence>
<dbReference type="Gene3D" id="3.40.50.2000">
    <property type="entry name" value="Glycogen Phosphorylase B"/>
    <property type="match status" value="1"/>
</dbReference>
<dbReference type="RefSeq" id="WP_335422322.1">
    <property type="nucleotide sequence ID" value="NZ_JBALHR010000004.1"/>
</dbReference>
<dbReference type="Proteomes" id="UP001431963">
    <property type="component" value="Unassembled WGS sequence"/>
</dbReference>
<proteinExistence type="predicted"/>
<dbReference type="Pfam" id="PF00534">
    <property type="entry name" value="Glycos_transf_1"/>
    <property type="match status" value="1"/>
</dbReference>
<evidence type="ECO:0000259" key="3">
    <source>
        <dbReference type="Pfam" id="PF00534"/>
    </source>
</evidence>
<organism evidence="4 5">
    <name type="scientific">Gemmobacter denitrificans</name>
    <dbReference type="NCBI Taxonomy" id="3123040"/>
    <lineage>
        <taxon>Bacteria</taxon>
        <taxon>Pseudomonadati</taxon>
        <taxon>Pseudomonadota</taxon>
        <taxon>Alphaproteobacteria</taxon>
        <taxon>Rhodobacterales</taxon>
        <taxon>Paracoccaceae</taxon>
        <taxon>Gemmobacter</taxon>
    </lineage>
</organism>
<evidence type="ECO:0000313" key="4">
    <source>
        <dbReference type="EMBL" id="MEH7828410.1"/>
    </source>
</evidence>